<dbReference type="OrthoDB" id="2247122at2759"/>
<reference evidence="3" key="1">
    <citation type="submission" date="2020-12" db="EMBL/GenBank/DDBJ databases">
        <title>Metabolic potential, ecology and presence of endohyphal bacteria is reflected in genomic diversity of Mucoromycotina.</title>
        <authorList>
            <person name="Muszewska A."/>
            <person name="Okrasinska A."/>
            <person name="Steczkiewicz K."/>
            <person name="Drgas O."/>
            <person name="Orlowska M."/>
            <person name="Perlinska-Lenart U."/>
            <person name="Aleksandrzak-Piekarczyk T."/>
            <person name="Szatraj K."/>
            <person name="Zielenkiewicz U."/>
            <person name="Pilsyk S."/>
            <person name="Malc E."/>
            <person name="Mieczkowski P."/>
            <person name="Kruszewska J.S."/>
            <person name="Biernat P."/>
            <person name="Pawlowska J."/>
        </authorList>
    </citation>
    <scope>NUCLEOTIDE SEQUENCE</scope>
    <source>
        <strain evidence="3">CBS 226.32</strain>
    </source>
</reference>
<dbReference type="Proteomes" id="UP000650833">
    <property type="component" value="Unassembled WGS sequence"/>
</dbReference>
<sequence>MHFFSSKHSKKSSSTIELNIQHPLLGNTLSMPYTQYMAANYGKLTQYKCYFYLSLLARFVTITKDMTEEEMKLYLVRAEYRYFKFINLWQDSYHIPAIDVAIFMQAHKAHPLQFEDDCKRDSSGYMKIRTNIDLGKIHEDSENKHNSYWAHNMGVQEPYHVSKENLMESSQASFAEITCIVCLVNIEVKWKDFTEWRTDHKVALQCHRCNVIFTMAHVGKANLLIDLRNSMECRYPGDISTVIGKQHVKIIKYIKSINDIQTLPFNSGLDALKEYLYNNQREAGLDNDGSIEEFIELAKKTYFCTPYIQSSIDLLTAVAEQYEFLHKITQTLKWSALDYNKMILHYKHYLELSQVTSENPNIILIPDYKADIARHVHMFEVGVERLTPSLMKKALDHNNRIPQGEEHKYANITKGEWNLLRAQRMQNKITYSFSKVVEVLIKEKRFGGPSMCTPDTFIITDSVQKYDKYNVNEASYYKKDGFKNFDNLKFVSYNYLKFIIFGSLAYSIFFKHLTGQHQIVVKVFIHQNKDISLDLIINIKGGEVPKLTEGKTIKLPYYPFTTEDLNFNWPDANKAWSKTFKDVKNYIKIKTRLIENRSIIGSKLINFEITFNAEIAFKKREMEARNAKIEEERRRRQILQKRRYGGGGSNGGNNSSGGGGYSYDGGSYYSGGYDGGYDGGYSGDSGGCSSGGGDGGGGGGGGGDCGGGGW</sequence>
<organism evidence="3 4">
    <name type="scientific">Mucor plumbeus</name>
    <dbReference type="NCBI Taxonomy" id="97098"/>
    <lineage>
        <taxon>Eukaryota</taxon>
        <taxon>Fungi</taxon>
        <taxon>Fungi incertae sedis</taxon>
        <taxon>Mucoromycota</taxon>
        <taxon>Mucoromycotina</taxon>
        <taxon>Mucoromycetes</taxon>
        <taxon>Mucorales</taxon>
        <taxon>Mucorineae</taxon>
        <taxon>Mucoraceae</taxon>
        <taxon>Mucor</taxon>
    </lineage>
</organism>
<proteinExistence type="predicted"/>
<feature type="region of interest" description="Disordered" evidence="2">
    <location>
        <begin position="684"/>
        <end position="710"/>
    </location>
</feature>
<feature type="coiled-coil region" evidence="1">
    <location>
        <begin position="612"/>
        <end position="642"/>
    </location>
</feature>
<dbReference type="AlphaFoldDB" id="A0A8H7QGU1"/>
<evidence type="ECO:0000256" key="1">
    <source>
        <dbReference type="SAM" id="Coils"/>
    </source>
</evidence>
<comment type="caution">
    <text evidence="3">The sequence shown here is derived from an EMBL/GenBank/DDBJ whole genome shotgun (WGS) entry which is preliminary data.</text>
</comment>
<evidence type="ECO:0000313" key="3">
    <source>
        <dbReference type="EMBL" id="KAG2191884.1"/>
    </source>
</evidence>
<evidence type="ECO:0000313" key="4">
    <source>
        <dbReference type="Proteomes" id="UP000650833"/>
    </source>
</evidence>
<keyword evidence="1" id="KW-0175">Coiled coil</keyword>
<dbReference type="EMBL" id="JAEPRC010000778">
    <property type="protein sequence ID" value="KAG2191884.1"/>
    <property type="molecule type" value="Genomic_DNA"/>
</dbReference>
<gene>
    <name evidence="3" type="ORF">INT46_000075</name>
</gene>
<evidence type="ECO:0000256" key="2">
    <source>
        <dbReference type="SAM" id="MobiDB-lite"/>
    </source>
</evidence>
<keyword evidence="4" id="KW-1185">Reference proteome</keyword>
<accession>A0A8H7QGU1</accession>
<name>A0A8H7QGU1_9FUNG</name>
<protein>
    <submittedName>
        <fullName evidence="3">Uncharacterized protein</fullName>
    </submittedName>
</protein>